<comment type="similarity">
    <text evidence="2 11">Belongs to the DHHC palmitoyltransferase family.</text>
</comment>
<comment type="domain">
    <text evidence="11">The DHHC domain is required for palmitoyltransferase activity.</text>
</comment>
<keyword evidence="7" id="KW-0564">Palmitate</keyword>
<feature type="transmembrane region" description="Helical" evidence="11">
    <location>
        <begin position="224"/>
        <end position="245"/>
    </location>
</feature>
<dbReference type="Proteomes" id="UP000008837">
    <property type="component" value="Unassembled WGS sequence"/>
</dbReference>
<dbReference type="GeneID" id="5854934"/>
<proteinExistence type="inferred from homology"/>
<evidence type="ECO:0000256" key="4">
    <source>
        <dbReference type="ARBA" id="ARBA00022692"/>
    </source>
</evidence>
<comment type="catalytic activity">
    <reaction evidence="10 11">
        <text>L-cysteinyl-[protein] + hexadecanoyl-CoA = S-hexadecanoyl-L-cysteinyl-[protein] + CoA</text>
        <dbReference type="Rhea" id="RHEA:36683"/>
        <dbReference type="Rhea" id="RHEA-COMP:10131"/>
        <dbReference type="Rhea" id="RHEA-COMP:11032"/>
        <dbReference type="ChEBI" id="CHEBI:29950"/>
        <dbReference type="ChEBI" id="CHEBI:57287"/>
        <dbReference type="ChEBI" id="CHEBI:57379"/>
        <dbReference type="ChEBI" id="CHEBI:74151"/>
        <dbReference type="EC" id="2.3.1.225"/>
    </reaction>
</comment>
<keyword evidence="4 11" id="KW-0812">Transmembrane</keyword>
<feature type="domain" description="Palmitoyltransferase DHHC" evidence="12">
    <location>
        <begin position="130"/>
        <end position="212"/>
    </location>
</feature>
<reference evidence="13 14" key="1">
    <citation type="journal article" date="2007" name="Proc. Natl. Acad. Sci. U.S.A.">
        <title>Dandruff-associated Malassezia genomes reveal convergent and divergent virulence traits shared with plant and human fungal pathogens.</title>
        <authorList>
            <person name="Xu J."/>
            <person name="Saunders C.W."/>
            <person name="Hu P."/>
            <person name="Grant R.A."/>
            <person name="Boekhout T."/>
            <person name="Kuramae E.E."/>
            <person name="Kronstad J.W."/>
            <person name="Deangelis Y.M."/>
            <person name="Reeder N.L."/>
            <person name="Johnstone K.R."/>
            <person name="Leland M."/>
            <person name="Fieno A.M."/>
            <person name="Begley W.M."/>
            <person name="Sun Y."/>
            <person name="Lacey M.P."/>
            <person name="Chaudhary T."/>
            <person name="Keough T."/>
            <person name="Chu L."/>
            <person name="Sears R."/>
            <person name="Yuan B."/>
            <person name="Dawson T.L.Jr."/>
        </authorList>
    </citation>
    <scope>NUCLEOTIDE SEQUENCE [LARGE SCALE GENOMIC DNA]</scope>
    <source>
        <strain evidence="14">ATCC MYA-4612 / CBS 7966</strain>
    </source>
</reference>
<dbReference type="GO" id="GO:0006612">
    <property type="term" value="P:protein targeting to membrane"/>
    <property type="evidence" value="ECO:0007669"/>
    <property type="project" value="TreeGrafter"/>
</dbReference>
<dbReference type="GO" id="GO:0019706">
    <property type="term" value="F:protein-cysteine S-palmitoyltransferase activity"/>
    <property type="evidence" value="ECO:0007669"/>
    <property type="project" value="UniProtKB-EC"/>
</dbReference>
<dbReference type="OMA" id="PERCWRD"/>
<dbReference type="InterPro" id="IPR001594">
    <property type="entry name" value="Palmitoyltrfase_DHHC"/>
</dbReference>
<feature type="transmembrane region" description="Helical" evidence="11">
    <location>
        <begin position="49"/>
        <end position="71"/>
    </location>
</feature>
<gene>
    <name evidence="13" type="ORF">MGL_2423</name>
</gene>
<evidence type="ECO:0000256" key="11">
    <source>
        <dbReference type="RuleBase" id="RU079119"/>
    </source>
</evidence>
<sequence>MTRGWHSRLIRKCVPIGILFLFAFLYYVIGYEFYISRVLLADDATWGTFFHVGFLHCLFLYCVITHLRLCLASSLRLPVYQYVKSWSPIARRMPALRLQLPTACYTPFEDDAISSLVYACDPQGTPERCWRDRCRGHWKPPKMRHCRLCGECRFFFDHHCPWFNNDIVAPTTLLPFLVFTGVTPVLVLLACRQLVYCTWIHVRTLWHLGHEVPILNDWFWTNRWTWVLGPVCHPLVGLFLASFHVEASPYGNGDIFSTSDPRPTFRLPLALLLACILSIITASLCLSTMRQLWYGNFTVDTERARSLAKLQKRVGLSPELQLKKRSLEPPEYFWVPQKQSVVHVSPDLSTHMYNDDRSWMSNIRRYLGLSSSNPFEFSPKFLHLLLK</sequence>
<evidence type="ECO:0000256" key="9">
    <source>
        <dbReference type="ARBA" id="ARBA00023315"/>
    </source>
</evidence>
<dbReference type="PANTHER" id="PTHR22883:SF301">
    <property type="entry name" value="PALMITOYLTRANSFERASE ZDHHC12"/>
    <property type="match status" value="1"/>
</dbReference>
<comment type="subcellular location">
    <subcellularLocation>
        <location evidence="1">Endomembrane system</location>
        <topology evidence="1">Multi-pass membrane protein</topology>
    </subcellularLocation>
</comment>
<evidence type="ECO:0000313" key="13">
    <source>
        <dbReference type="EMBL" id="EDP43413.1"/>
    </source>
</evidence>
<feature type="transmembrane region" description="Helical" evidence="11">
    <location>
        <begin position="12"/>
        <end position="29"/>
    </location>
</feature>
<dbReference type="Pfam" id="PF01529">
    <property type="entry name" value="DHHC"/>
    <property type="match status" value="1"/>
</dbReference>
<dbReference type="VEuPathDB" id="FungiDB:MGL_2423"/>
<keyword evidence="5 11" id="KW-1133">Transmembrane helix</keyword>
<evidence type="ECO:0000256" key="6">
    <source>
        <dbReference type="ARBA" id="ARBA00023136"/>
    </source>
</evidence>
<dbReference type="PANTHER" id="PTHR22883">
    <property type="entry name" value="ZINC FINGER DHHC DOMAIN CONTAINING PROTEIN"/>
    <property type="match status" value="1"/>
</dbReference>
<evidence type="ECO:0000313" key="14">
    <source>
        <dbReference type="Proteomes" id="UP000008837"/>
    </source>
</evidence>
<accession>A8Q3J5</accession>
<keyword evidence="14" id="KW-1185">Reference proteome</keyword>
<evidence type="ECO:0000256" key="2">
    <source>
        <dbReference type="ARBA" id="ARBA00008574"/>
    </source>
</evidence>
<evidence type="ECO:0000256" key="8">
    <source>
        <dbReference type="ARBA" id="ARBA00023288"/>
    </source>
</evidence>
<evidence type="ECO:0000256" key="1">
    <source>
        <dbReference type="ARBA" id="ARBA00004127"/>
    </source>
</evidence>
<keyword evidence="3 11" id="KW-0808">Transferase</keyword>
<evidence type="ECO:0000256" key="5">
    <source>
        <dbReference type="ARBA" id="ARBA00022989"/>
    </source>
</evidence>
<evidence type="ECO:0000256" key="10">
    <source>
        <dbReference type="ARBA" id="ARBA00048048"/>
    </source>
</evidence>
<keyword evidence="9 11" id="KW-0012">Acyltransferase</keyword>
<dbReference type="GO" id="GO:0005794">
    <property type="term" value="C:Golgi apparatus"/>
    <property type="evidence" value="ECO:0007669"/>
    <property type="project" value="TreeGrafter"/>
</dbReference>
<dbReference type="GO" id="GO:0005783">
    <property type="term" value="C:endoplasmic reticulum"/>
    <property type="evidence" value="ECO:0007669"/>
    <property type="project" value="TreeGrafter"/>
</dbReference>
<organism evidence="13 14">
    <name type="scientific">Malassezia globosa (strain ATCC MYA-4612 / CBS 7966)</name>
    <name type="common">Dandruff-associated fungus</name>
    <dbReference type="NCBI Taxonomy" id="425265"/>
    <lineage>
        <taxon>Eukaryota</taxon>
        <taxon>Fungi</taxon>
        <taxon>Dikarya</taxon>
        <taxon>Basidiomycota</taxon>
        <taxon>Ustilaginomycotina</taxon>
        <taxon>Malasseziomycetes</taxon>
        <taxon>Malasseziales</taxon>
        <taxon>Malasseziaceae</taxon>
        <taxon>Malassezia</taxon>
    </lineage>
</organism>
<keyword evidence="6 11" id="KW-0472">Membrane</keyword>
<dbReference type="KEGG" id="mgl:MGL_2423"/>
<dbReference type="InParanoid" id="A8Q3J5"/>
<keyword evidence="8" id="KW-0449">Lipoprotein</keyword>
<protein>
    <recommendedName>
        <fullName evidence="11">Palmitoyltransferase</fullName>
        <ecNumber evidence="11">2.3.1.225</ecNumber>
    </recommendedName>
</protein>
<dbReference type="EMBL" id="AAYY01000008">
    <property type="protein sequence ID" value="EDP43413.1"/>
    <property type="molecule type" value="Genomic_DNA"/>
</dbReference>
<evidence type="ECO:0000256" key="7">
    <source>
        <dbReference type="ARBA" id="ARBA00023139"/>
    </source>
</evidence>
<dbReference type="RefSeq" id="XP_001730627.1">
    <property type="nucleotide sequence ID" value="XM_001730575.1"/>
</dbReference>
<name>A8Q3J5_MALGO</name>
<dbReference type="EC" id="2.3.1.225" evidence="11"/>
<dbReference type="PROSITE" id="PS50216">
    <property type="entry name" value="DHHC"/>
    <property type="match status" value="1"/>
</dbReference>
<feature type="transmembrane region" description="Helical" evidence="11">
    <location>
        <begin position="265"/>
        <end position="286"/>
    </location>
</feature>
<comment type="caution">
    <text evidence="13">The sequence shown here is derived from an EMBL/GenBank/DDBJ whole genome shotgun (WGS) entry which is preliminary data.</text>
</comment>
<evidence type="ECO:0000259" key="12">
    <source>
        <dbReference type="Pfam" id="PF01529"/>
    </source>
</evidence>
<dbReference type="InterPro" id="IPR039859">
    <property type="entry name" value="PFA4/ZDH16/20/ERF2-like"/>
</dbReference>
<dbReference type="OrthoDB" id="302728at2759"/>
<evidence type="ECO:0000256" key="3">
    <source>
        <dbReference type="ARBA" id="ARBA00022679"/>
    </source>
</evidence>
<dbReference type="AlphaFoldDB" id="A8Q3J5"/>